<dbReference type="Proteomes" id="UP001341281">
    <property type="component" value="Chromosome 08"/>
</dbReference>
<feature type="transmembrane region" description="Helical" evidence="2">
    <location>
        <begin position="311"/>
        <end position="331"/>
    </location>
</feature>
<dbReference type="AlphaFoldDB" id="A0AAQ3UDZ3"/>
<keyword evidence="1" id="KW-0677">Repeat</keyword>
<evidence type="ECO:0000313" key="4">
    <source>
        <dbReference type="EMBL" id="WVZ88127.1"/>
    </source>
</evidence>
<evidence type="ECO:0000259" key="3">
    <source>
        <dbReference type="Pfam" id="PF23598"/>
    </source>
</evidence>
<evidence type="ECO:0000256" key="2">
    <source>
        <dbReference type="SAM" id="Phobius"/>
    </source>
</evidence>
<proteinExistence type="predicted"/>
<keyword evidence="2" id="KW-0472">Membrane</keyword>
<dbReference type="Pfam" id="PF23598">
    <property type="entry name" value="LRR_14"/>
    <property type="match status" value="1"/>
</dbReference>
<sequence length="334" mass="37672">MGNLVYLEELCLDPVAGGSETDDLVVQLAKLTRLRVLHIKFAGEMEESSQNALVNSICCLEKIQDLKLNFPKDMKASAAWQQWVPPRQLWRLLIPEIRFPCLPSWICPSRLPRISNLAVGALVVQEQDLENLARLPELCYLRLICLSTHQGYTVDATGGFKKLRVCRLGTTFKFLQGATPSLEVLHFYVTVAGYCCTFDGMEQEISPIKDAIGDLDFGLGNLLSLERVTIWVDCEGAHRADVEDAEAVLRCAVKDHPKHPALFIRRISCRRRFPRHGALVQGRRRRLCLILTPLPSSPPVRSYQLLEKATFHINYLGVALNHLVMFSVILITEK</sequence>
<dbReference type="Gene3D" id="3.80.10.10">
    <property type="entry name" value="Ribonuclease Inhibitor"/>
    <property type="match status" value="1"/>
</dbReference>
<keyword evidence="2" id="KW-0812">Transmembrane</keyword>
<name>A0AAQ3UDZ3_PASNO</name>
<dbReference type="EMBL" id="CP144752">
    <property type="protein sequence ID" value="WVZ88127.1"/>
    <property type="molecule type" value="Genomic_DNA"/>
</dbReference>
<keyword evidence="5" id="KW-1185">Reference proteome</keyword>
<organism evidence="4 5">
    <name type="scientific">Paspalum notatum var. saurae</name>
    <dbReference type="NCBI Taxonomy" id="547442"/>
    <lineage>
        <taxon>Eukaryota</taxon>
        <taxon>Viridiplantae</taxon>
        <taxon>Streptophyta</taxon>
        <taxon>Embryophyta</taxon>
        <taxon>Tracheophyta</taxon>
        <taxon>Spermatophyta</taxon>
        <taxon>Magnoliopsida</taxon>
        <taxon>Liliopsida</taxon>
        <taxon>Poales</taxon>
        <taxon>Poaceae</taxon>
        <taxon>PACMAD clade</taxon>
        <taxon>Panicoideae</taxon>
        <taxon>Andropogonodae</taxon>
        <taxon>Paspaleae</taxon>
        <taxon>Paspalinae</taxon>
        <taxon>Paspalum</taxon>
    </lineage>
</organism>
<protein>
    <recommendedName>
        <fullName evidence="3">Disease resistance R13L4/SHOC-2-like LRR domain-containing protein</fullName>
    </recommendedName>
</protein>
<gene>
    <name evidence="4" type="ORF">U9M48_034678</name>
</gene>
<accession>A0AAQ3UDZ3</accession>
<evidence type="ECO:0000313" key="5">
    <source>
        <dbReference type="Proteomes" id="UP001341281"/>
    </source>
</evidence>
<keyword evidence="2" id="KW-1133">Transmembrane helix</keyword>
<reference evidence="4 5" key="1">
    <citation type="submission" date="2024-02" db="EMBL/GenBank/DDBJ databases">
        <title>High-quality chromosome-scale genome assembly of Pensacola bahiagrass (Paspalum notatum Flugge var. saurae).</title>
        <authorList>
            <person name="Vega J.M."/>
            <person name="Podio M."/>
            <person name="Orjuela J."/>
            <person name="Siena L.A."/>
            <person name="Pessino S.C."/>
            <person name="Combes M.C."/>
            <person name="Mariac C."/>
            <person name="Albertini E."/>
            <person name="Pupilli F."/>
            <person name="Ortiz J.P.A."/>
            <person name="Leblanc O."/>
        </authorList>
    </citation>
    <scope>NUCLEOTIDE SEQUENCE [LARGE SCALE GENOMIC DNA]</scope>
    <source>
        <strain evidence="4">R1</strain>
        <tissue evidence="4">Leaf</tissue>
    </source>
</reference>
<dbReference type="InterPro" id="IPR032675">
    <property type="entry name" value="LRR_dom_sf"/>
</dbReference>
<dbReference type="InterPro" id="IPR055414">
    <property type="entry name" value="LRR_R13L4/SHOC2-like"/>
</dbReference>
<feature type="domain" description="Disease resistance R13L4/SHOC-2-like LRR" evidence="3">
    <location>
        <begin position="1"/>
        <end position="262"/>
    </location>
</feature>
<dbReference type="SUPFAM" id="SSF52047">
    <property type="entry name" value="RNI-like"/>
    <property type="match status" value="1"/>
</dbReference>
<evidence type="ECO:0000256" key="1">
    <source>
        <dbReference type="ARBA" id="ARBA00022737"/>
    </source>
</evidence>